<dbReference type="SUPFAM" id="SSF55961">
    <property type="entry name" value="Bet v1-like"/>
    <property type="match status" value="1"/>
</dbReference>
<sequence>MKLFARVVIPALGFALAAGGSASAVAKVTAVADNGFVVRHLVDVPATVEETWAMLLKPAEWWDSDHTWSGDAANLSIDPHAGGCFCEILPNPESPKAAPRGSVEHMRVVYIERPRALRMTGALGPLQADALKGTLTIQLKPVNDGKGTQVLLEYVVGGYARTPYPKLAGGVDTMLGQQLEHLAAKLGGAFAAAFPMPDAEGPGIEEKAGSAPAAGPPETEVLPLPDKAPEAGKGEIIGR</sequence>
<evidence type="ECO:0000313" key="3">
    <source>
        <dbReference type="EMBL" id="MCJ2185459.1"/>
    </source>
</evidence>
<evidence type="ECO:0000256" key="2">
    <source>
        <dbReference type="SAM" id="SignalP"/>
    </source>
</evidence>
<protein>
    <submittedName>
        <fullName evidence="3">SRPBCC family protein</fullName>
    </submittedName>
</protein>
<keyword evidence="4" id="KW-1185">Reference proteome</keyword>
<evidence type="ECO:0000256" key="1">
    <source>
        <dbReference type="SAM" id="MobiDB-lite"/>
    </source>
</evidence>
<reference evidence="3 4" key="1">
    <citation type="submission" date="2022-04" db="EMBL/GenBank/DDBJ databases">
        <title>Identification of a novel bacterium isolated from mangrove sediments.</title>
        <authorList>
            <person name="Pan X."/>
        </authorList>
    </citation>
    <scope>NUCLEOTIDE SEQUENCE [LARGE SCALE GENOMIC DNA]</scope>
    <source>
        <strain evidence="3 4">B2638</strain>
    </source>
</reference>
<dbReference type="Gene3D" id="3.30.530.20">
    <property type="match status" value="1"/>
</dbReference>
<gene>
    <name evidence="3" type="ORF">MTR66_01390</name>
</gene>
<feature type="chain" id="PRO_5047292843" evidence="2">
    <location>
        <begin position="27"/>
        <end position="239"/>
    </location>
</feature>
<proteinExistence type="predicted"/>
<feature type="signal peptide" evidence="2">
    <location>
        <begin position="1"/>
        <end position="26"/>
    </location>
</feature>
<dbReference type="Proteomes" id="UP001202281">
    <property type="component" value="Unassembled WGS sequence"/>
</dbReference>
<name>A0ABT0BL59_9SPHN</name>
<accession>A0ABT0BL59</accession>
<comment type="caution">
    <text evidence="3">The sequence shown here is derived from an EMBL/GenBank/DDBJ whole genome shotgun (WGS) entry which is preliminary data.</text>
</comment>
<dbReference type="EMBL" id="JALHLG010000003">
    <property type="protein sequence ID" value="MCJ2185459.1"/>
    <property type="molecule type" value="Genomic_DNA"/>
</dbReference>
<feature type="compositionally biased region" description="Basic and acidic residues" evidence="1">
    <location>
        <begin position="227"/>
        <end position="239"/>
    </location>
</feature>
<feature type="region of interest" description="Disordered" evidence="1">
    <location>
        <begin position="197"/>
        <end position="239"/>
    </location>
</feature>
<dbReference type="RefSeq" id="WP_243917255.1">
    <property type="nucleotide sequence ID" value="NZ_JALHLG010000003.1"/>
</dbReference>
<dbReference type="InterPro" id="IPR023393">
    <property type="entry name" value="START-like_dom_sf"/>
</dbReference>
<organism evidence="3 4">
    <name type="scientific">Novosphingobium beihaiensis</name>
    <dbReference type="NCBI Taxonomy" id="2930389"/>
    <lineage>
        <taxon>Bacteria</taxon>
        <taxon>Pseudomonadati</taxon>
        <taxon>Pseudomonadota</taxon>
        <taxon>Alphaproteobacteria</taxon>
        <taxon>Sphingomonadales</taxon>
        <taxon>Sphingomonadaceae</taxon>
        <taxon>Novosphingobium</taxon>
    </lineage>
</organism>
<keyword evidence="2" id="KW-0732">Signal</keyword>
<evidence type="ECO:0000313" key="4">
    <source>
        <dbReference type="Proteomes" id="UP001202281"/>
    </source>
</evidence>